<sequence>KNKRDLFEIYTPRVKKGVHRGYEAKGVNPIGLGKISPKDPSERIFSSLFPQKKCSLLCAPSK</sequence>
<dbReference type="GO" id="GO:0019031">
    <property type="term" value="C:viral envelope"/>
    <property type="evidence" value="ECO:0007669"/>
    <property type="project" value="UniProtKB-KW"/>
</dbReference>
<accession>D0VQ03</accession>
<keyword evidence="1" id="KW-0946">Virion</keyword>
<dbReference type="EMBL" id="GU109536">
    <property type="protein sequence ID" value="ACY29633.1"/>
    <property type="molecule type" value="Genomic_DNA"/>
</dbReference>
<reference evidence="1" key="1">
    <citation type="journal article" date="2009" name="J. Hepatol.">
        <title>Mouse mammary tumour virus-like virus (MMTV-LV) is present within the liver in a wide range of hepatic disorders and unrelated to nuclear p53 expression or hepatocarcinogenesis.</title>
        <authorList>
            <person name="Johal H."/>
            <person name="Scott G.M."/>
            <person name="Jones R."/>
            <person name="Camaris C."/>
            <person name="Riordan S."/>
            <person name="Rawlinson W.D."/>
        </authorList>
    </citation>
    <scope>NUCLEOTIDE SEQUENCE</scope>
    <source>
        <strain evidence="1">HCV.8</strain>
    </source>
</reference>
<protein>
    <submittedName>
        <fullName evidence="1">Envelope polyprotein</fullName>
    </submittedName>
</protein>
<feature type="non-terminal residue" evidence="1">
    <location>
        <position position="1"/>
    </location>
</feature>
<keyword evidence="1" id="KW-0261">Viral envelope protein</keyword>
<feature type="non-terminal residue" evidence="1">
    <location>
        <position position="62"/>
    </location>
</feature>
<proteinExistence type="predicted"/>
<name>D0VQ03_9BETR</name>
<organism evidence="1">
    <name type="scientific">Human mammary tumor virus</name>
    <dbReference type="NCBI Taxonomy" id="341730"/>
    <lineage>
        <taxon>Viruses</taxon>
        <taxon>Riboviria</taxon>
        <taxon>Pararnavirae</taxon>
        <taxon>Artverviricota</taxon>
        <taxon>Revtraviricetes</taxon>
        <taxon>Ortervirales</taxon>
        <taxon>Retroviridae</taxon>
        <taxon>Orthoretrovirinae</taxon>
        <taxon>Betaretrovirus</taxon>
    </lineage>
</organism>
<gene>
    <name evidence="1" type="primary">env</name>
</gene>
<evidence type="ECO:0000313" key="1">
    <source>
        <dbReference type="EMBL" id="ACY29633.1"/>
    </source>
</evidence>